<feature type="compositionally biased region" description="Basic and acidic residues" evidence="1">
    <location>
        <begin position="26"/>
        <end position="36"/>
    </location>
</feature>
<evidence type="ECO:0000259" key="2">
    <source>
        <dbReference type="PROSITE" id="PS00036"/>
    </source>
</evidence>
<name>G3QAZ0_GASAC</name>
<dbReference type="PANTHER" id="PTHR21552">
    <property type="entry name" value="ADULT RETINA PROTEIN"/>
    <property type="match status" value="1"/>
</dbReference>
<dbReference type="eggNOG" id="ENOG502QTAK">
    <property type="taxonomic scope" value="Eukaryota"/>
</dbReference>
<dbReference type="Bgee" id="ENSGACG00000020462">
    <property type="expression patterns" value="Expressed in camera-type eye and 10 other cell types or tissues"/>
</dbReference>
<dbReference type="STRING" id="69293.ENSGACP00000027056"/>
<protein>
    <submittedName>
        <fullName evidence="3">Creb3 regulatory factor</fullName>
    </submittedName>
</protein>
<reference evidence="3" key="1">
    <citation type="submission" date="2006-01" db="EMBL/GenBank/DDBJ databases">
        <authorList>
            <person name="Lindblad-Toh K."/>
            <person name="Mauceli E."/>
            <person name="Grabherr M."/>
            <person name="Chang J.L."/>
            <person name="Lander E.S."/>
        </authorList>
    </citation>
    <scope>NUCLEOTIDE SEQUENCE [LARGE SCALE GENOMIC DNA]</scope>
</reference>
<dbReference type="AlphaFoldDB" id="G3QAZ0"/>
<dbReference type="InParanoid" id="G3QAZ0"/>
<accession>G3QAZ0</accession>
<reference evidence="3" key="2">
    <citation type="submission" date="2024-04" db="UniProtKB">
        <authorList>
            <consortium name="Ensembl"/>
        </authorList>
    </citation>
    <scope>IDENTIFICATION</scope>
</reference>
<dbReference type="GO" id="GO:0000977">
    <property type="term" value="F:RNA polymerase II transcription regulatory region sequence-specific DNA binding"/>
    <property type="evidence" value="ECO:0007669"/>
    <property type="project" value="TreeGrafter"/>
</dbReference>
<feature type="compositionally biased region" description="Basic and acidic residues" evidence="1">
    <location>
        <begin position="71"/>
        <end position="80"/>
    </location>
</feature>
<dbReference type="GO" id="GO:0000981">
    <property type="term" value="F:DNA-binding transcription factor activity, RNA polymerase II-specific"/>
    <property type="evidence" value="ECO:0007669"/>
    <property type="project" value="TreeGrafter"/>
</dbReference>
<feature type="region of interest" description="Disordered" evidence="1">
    <location>
        <begin position="1"/>
        <end position="119"/>
    </location>
</feature>
<evidence type="ECO:0000313" key="3">
    <source>
        <dbReference type="Ensembl" id="ENSGACP00000027056.2"/>
    </source>
</evidence>
<evidence type="ECO:0000256" key="1">
    <source>
        <dbReference type="SAM" id="MobiDB-lite"/>
    </source>
</evidence>
<dbReference type="InterPro" id="IPR004827">
    <property type="entry name" value="bZIP"/>
</dbReference>
<dbReference type="CDD" id="cd14809">
    <property type="entry name" value="bZIP_AUREO-like"/>
    <property type="match status" value="1"/>
</dbReference>
<dbReference type="InterPro" id="IPR039165">
    <property type="entry name" value="CREBRF"/>
</dbReference>
<feature type="domain" description="BZIP" evidence="2">
    <location>
        <begin position="231"/>
        <end position="245"/>
    </location>
</feature>
<dbReference type="InterPro" id="IPR046347">
    <property type="entry name" value="bZIP_sf"/>
</dbReference>
<dbReference type="PROSITE" id="PS00036">
    <property type="entry name" value="BZIP_BASIC"/>
    <property type="match status" value="1"/>
</dbReference>
<dbReference type="PANTHER" id="PTHR21552:SF2">
    <property type="entry name" value="CREB3 REGULATORY FACTOR"/>
    <property type="match status" value="1"/>
</dbReference>
<feature type="compositionally biased region" description="Low complexity" evidence="1">
    <location>
        <begin position="1"/>
        <end position="14"/>
    </location>
</feature>
<organism evidence="3">
    <name type="scientific">Gasterosteus aculeatus</name>
    <name type="common">Three-spined stickleback</name>
    <dbReference type="NCBI Taxonomy" id="69293"/>
    <lineage>
        <taxon>Eukaryota</taxon>
        <taxon>Metazoa</taxon>
        <taxon>Chordata</taxon>
        <taxon>Craniata</taxon>
        <taxon>Vertebrata</taxon>
        <taxon>Euteleostomi</taxon>
        <taxon>Actinopterygii</taxon>
        <taxon>Neopterygii</taxon>
        <taxon>Teleostei</taxon>
        <taxon>Neoteleostei</taxon>
        <taxon>Acanthomorphata</taxon>
        <taxon>Eupercaria</taxon>
        <taxon>Perciformes</taxon>
        <taxon>Cottioidei</taxon>
        <taxon>Gasterosteales</taxon>
        <taxon>Gasterosteidae</taxon>
        <taxon>Gasterosteus</taxon>
    </lineage>
</organism>
<dbReference type="GO" id="GO:0005634">
    <property type="term" value="C:nucleus"/>
    <property type="evidence" value="ECO:0007669"/>
    <property type="project" value="TreeGrafter"/>
</dbReference>
<feature type="compositionally biased region" description="Acidic residues" evidence="1">
    <location>
        <begin position="81"/>
        <end position="104"/>
    </location>
</feature>
<dbReference type="SUPFAM" id="SSF57959">
    <property type="entry name" value="Leucine zipper domain"/>
    <property type="match status" value="1"/>
</dbReference>
<sequence length="342" mass="38441">SPPGLASGGDVVAGASGGSTDQAVEGAEKSKEEEHNYSLFLTHNRLAIRSHVKQEDEEEEEEELDDEDHDEGFGSEHELSDNEEEEEDEEEDEDYEADKDDDMSDAFSEPGCDMELTEDIKGLTAGVSSRKRGKRRYFWEYSEQLTPSKQERMLKPSEWDRHTLPSNLYQKNGPLHGKYMLKKSRRTDVEDLTPNPRKLLQIGTELRKLNKVISDLTPVSELPLTARPRSRKEKNKLASRACRLKKKAQYEANKVKLWGLSTEYDRLLFVINAIKEEIVSRVEDSSPGPTNMAETLEHLIKETLASPVAGETSDFVNKILENTGHGDPTGGLVGLRVPTSKV</sequence>
<dbReference type="Ensembl" id="ENSGACT00000027108.2">
    <property type="protein sequence ID" value="ENSGACP00000027056.2"/>
    <property type="gene ID" value="ENSGACG00000020462.2"/>
</dbReference>
<feature type="compositionally biased region" description="Acidic residues" evidence="1">
    <location>
        <begin position="55"/>
        <end position="70"/>
    </location>
</feature>
<proteinExistence type="predicted"/>
<dbReference type="OMA" id="THNRLAI"/>
<dbReference type="GO" id="GO:0006986">
    <property type="term" value="P:response to unfolded protein"/>
    <property type="evidence" value="ECO:0007669"/>
    <property type="project" value="InterPro"/>
</dbReference>